<reference evidence="2 3" key="1">
    <citation type="journal article" date="2017" name="ISME J.">
        <title>Energy and carbon metabolisms in a deep terrestrial subsurface fluid microbial community.</title>
        <authorList>
            <person name="Momper L."/>
            <person name="Jungbluth S.P."/>
            <person name="Lee M.D."/>
            <person name="Amend J.P."/>
        </authorList>
    </citation>
    <scope>NUCLEOTIDE SEQUENCE [LARGE SCALE GENOMIC DNA]</scope>
    <source>
        <strain evidence="2">SURF_26</strain>
    </source>
</reference>
<evidence type="ECO:0000256" key="1">
    <source>
        <dbReference type="SAM" id="Phobius"/>
    </source>
</evidence>
<proteinExistence type="predicted"/>
<keyword evidence="1" id="KW-0472">Membrane</keyword>
<accession>A0A3A4QZU4</accession>
<evidence type="ECO:0000313" key="2">
    <source>
        <dbReference type="EMBL" id="RJP56050.1"/>
    </source>
</evidence>
<comment type="caution">
    <text evidence="2">The sequence shown here is derived from an EMBL/GenBank/DDBJ whole genome shotgun (WGS) entry which is preliminary data.</text>
</comment>
<keyword evidence="1" id="KW-1133">Transmembrane helix</keyword>
<keyword evidence="1" id="KW-0812">Transmembrane</keyword>
<gene>
    <name evidence="2" type="ORF">C4541_13120</name>
</gene>
<evidence type="ECO:0000313" key="3">
    <source>
        <dbReference type="Proteomes" id="UP000266426"/>
    </source>
</evidence>
<dbReference type="Proteomes" id="UP000266426">
    <property type="component" value="Unassembled WGS sequence"/>
</dbReference>
<dbReference type="AlphaFoldDB" id="A0A3A4QZU4"/>
<name>A0A3A4QZU4_9BACT</name>
<organism evidence="2 3">
    <name type="scientific">Candidatus Auribacter fodinae</name>
    <dbReference type="NCBI Taxonomy" id="2093366"/>
    <lineage>
        <taxon>Bacteria</taxon>
        <taxon>Pseudomonadati</taxon>
        <taxon>Candidatus Auribacterota</taxon>
        <taxon>Candidatus Auribacteria</taxon>
        <taxon>Candidatus Auribacterales</taxon>
        <taxon>Candidatus Auribacteraceae</taxon>
        <taxon>Candidatus Auribacter</taxon>
    </lineage>
</organism>
<sequence>MLSNLVITKKQTKELFSFMTTQLQTPDSHTNSSFSLEELKPILRFFAKSSLYGISLAVILAVCLAGGLMLFSR</sequence>
<feature type="transmembrane region" description="Helical" evidence="1">
    <location>
        <begin position="51"/>
        <end position="71"/>
    </location>
</feature>
<dbReference type="EMBL" id="QZJZ01000103">
    <property type="protein sequence ID" value="RJP56050.1"/>
    <property type="molecule type" value="Genomic_DNA"/>
</dbReference>
<protein>
    <submittedName>
        <fullName evidence="2">Uncharacterized protein</fullName>
    </submittedName>
</protein>